<protein>
    <submittedName>
        <fullName evidence="1">Uncharacterized protein</fullName>
    </submittedName>
</protein>
<reference evidence="2" key="2">
    <citation type="submission" date="2015-01" db="EMBL/GenBank/DDBJ databases">
        <title>Evolutionary Origins and Diversification of the Mycorrhizal Mutualists.</title>
        <authorList>
            <consortium name="DOE Joint Genome Institute"/>
            <consortium name="Mycorrhizal Genomics Consortium"/>
            <person name="Kohler A."/>
            <person name="Kuo A."/>
            <person name="Nagy L.G."/>
            <person name="Floudas D."/>
            <person name="Copeland A."/>
            <person name="Barry K.W."/>
            <person name="Cichocki N."/>
            <person name="Veneault-Fourrey C."/>
            <person name="LaButti K."/>
            <person name="Lindquist E.A."/>
            <person name="Lipzen A."/>
            <person name="Lundell T."/>
            <person name="Morin E."/>
            <person name="Murat C."/>
            <person name="Riley R."/>
            <person name="Ohm R."/>
            <person name="Sun H."/>
            <person name="Tunlid A."/>
            <person name="Henrissat B."/>
            <person name="Grigoriev I.V."/>
            <person name="Hibbett D.S."/>
            <person name="Martin F."/>
        </authorList>
    </citation>
    <scope>NUCLEOTIDE SEQUENCE [LARGE SCALE GENOMIC DNA]</scope>
    <source>
        <strain evidence="2">MUT 4182</strain>
    </source>
</reference>
<organism evidence="1 2">
    <name type="scientific">Tulasnella calospora MUT 4182</name>
    <dbReference type="NCBI Taxonomy" id="1051891"/>
    <lineage>
        <taxon>Eukaryota</taxon>
        <taxon>Fungi</taxon>
        <taxon>Dikarya</taxon>
        <taxon>Basidiomycota</taxon>
        <taxon>Agaricomycotina</taxon>
        <taxon>Agaricomycetes</taxon>
        <taxon>Cantharellales</taxon>
        <taxon>Tulasnellaceae</taxon>
        <taxon>Tulasnella</taxon>
    </lineage>
</organism>
<proteinExistence type="predicted"/>
<dbReference type="EMBL" id="KN824152">
    <property type="protein sequence ID" value="KIO15373.1"/>
    <property type="molecule type" value="Genomic_DNA"/>
</dbReference>
<keyword evidence="2" id="KW-1185">Reference proteome</keyword>
<sequence length="84" mass="9670">MSANGPDHLEFQGKDLKECEQFIATVNKYARAEDKFRDDQWIADLVGAIGNYFEKQCCRDIDCALRERAVRKPRILSIGFDSEL</sequence>
<dbReference type="AlphaFoldDB" id="A0A0C3K1U8"/>
<name>A0A0C3K1U8_9AGAM</name>
<reference evidence="1 2" key="1">
    <citation type="submission" date="2014-04" db="EMBL/GenBank/DDBJ databases">
        <authorList>
            <consortium name="DOE Joint Genome Institute"/>
            <person name="Kuo A."/>
            <person name="Girlanda M."/>
            <person name="Perotto S."/>
            <person name="Kohler A."/>
            <person name="Nagy L.G."/>
            <person name="Floudas D."/>
            <person name="Copeland A."/>
            <person name="Barry K.W."/>
            <person name="Cichocki N."/>
            <person name="Veneault-Fourrey C."/>
            <person name="LaButti K."/>
            <person name="Lindquist E.A."/>
            <person name="Lipzen A."/>
            <person name="Lundell T."/>
            <person name="Morin E."/>
            <person name="Murat C."/>
            <person name="Sun H."/>
            <person name="Tunlid A."/>
            <person name="Henrissat B."/>
            <person name="Grigoriev I.V."/>
            <person name="Hibbett D.S."/>
            <person name="Martin F."/>
            <person name="Nordberg H.P."/>
            <person name="Cantor M.N."/>
            <person name="Hua S.X."/>
        </authorList>
    </citation>
    <scope>NUCLEOTIDE SEQUENCE [LARGE SCALE GENOMIC DNA]</scope>
    <source>
        <strain evidence="1 2">MUT 4182</strain>
    </source>
</reference>
<evidence type="ECO:0000313" key="1">
    <source>
        <dbReference type="EMBL" id="KIO15373.1"/>
    </source>
</evidence>
<accession>A0A0C3K1U8</accession>
<gene>
    <name evidence="1" type="ORF">M407DRAFT_35065</name>
</gene>
<dbReference type="Proteomes" id="UP000054248">
    <property type="component" value="Unassembled WGS sequence"/>
</dbReference>
<evidence type="ECO:0000313" key="2">
    <source>
        <dbReference type="Proteomes" id="UP000054248"/>
    </source>
</evidence>
<dbReference type="HOGENOM" id="CLU_2529118_0_0_1"/>